<dbReference type="WBParaSite" id="JU765_v2.g7344.t1">
    <property type="protein sequence ID" value="JU765_v2.g7344.t1"/>
    <property type="gene ID" value="JU765_v2.g7344"/>
</dbReference>
<name>A0AC34RJW4_9BILA</name>
<proteinExistence type="predicted"/>
<evidence type="ECO:0000313" key="2">
    <source>
        <dbReference type="WBParaSite" id="JU765_v2.g7344.t1"/>
    </source>
</evidence>
<protein>
    <submittedName>
        <fullName evidence="2">Histone acetyltransferase</fullName>
    </submittedName>
</protein>
<sequence length="1800" mass="204836">MEDHPHKKKIPSRSYDDEELDGFNELDAIESGPAENQMHNGSVDSQIYASTSMQQPSSSQSQMTHGMHNYQTTNSSSQSGSVLQDLLLSGNNTMTSPRNQQFNNSYRPMGRSPITGATAGSTTMVSPPAAQPRPPMNVQQIRQQAPNAQQIQQQQQQGGQGYENYQMQANNQHQNFAYQGNPQMVRNAMRPTTNQGQAGMIRVMNGNPPRKEYMRAVQMTPNGPVMRVNVSQTPNPQFDQNYPVNGTQNGGPTTSRPQSTNVEQQSAQFQVMAQNYVVQGVVNQQRPSTFHSGPIQNGQVYFVRADQIQGGPQGSQVVQSATMNGPTSMNGNIRPQINHVQQQPLSNNVQAPQSQRLPQPQQSQTNIIPNQPLPLQDPQSQGPQSIQSVSMPQQAGTPNYATQDPEKRRLIQQQLVLLLHAHKCQQREKGDGPGRNNCNLPHCQTMKSVLEHMTSCQSGRSCNFPHCASSRQIIAHWKNCVKDDCPVCKPLKCFNRNTAPGGSGSFGSPQPPNSGSILSDADNSFDPFRSPNPPNRAASGSGINGQHRTPSQSALASFGSMSNESIASLPPPDPPSQQKEWHVSIGKDLRNHLVGKLVKAIFPSPDPAAMQDQRIKDLISYARKVEKDMFEIAQDREEYYHLLAEKIYKIQKELQEKKNRRLEQSHQRSDSMSNLPSQASIKADIQQDASRTAPGSEKPIEQELDIKPDIKPKIEPLDEKDEIKLPAAPAPTEDIKVPKKEIVEEIPKEPVQFDPDELRKLLLSVWKTVDSIEEAFPFRVPVNPEALGIPEYSEIIKNPMDLLTIRSKLDSFAYSNPREFCADVWLMFDNAWLFNKKSSKVYKFCTRLCEVFVETMNPVMEKLGYCCSNRYNFTPLALFCYGQSMCIIQRDQPYYLYESSSSKYNVVVSERVIYCQKCFEQLPDVGYNLNENPNEAPNYATKDKFTLMRNDQIEAEPFETCKVCDRPWHRICANFCKKVYPDGFICDNCRKAKSIPKPDNKFTAKKLPHCKLSQHIENRVNNFIKKRCKDSKDKHEVVIRVLCSSDKEVEVKPMMKKKYAPQGFPEKFPYRTKALFAFEVVDGVEICFFGLHVQEYGSECAKPNQRRVYIAYLDSVHFFQPRELRTDVYHEILLAYLDYVRKLGYTMAHIWACPPSEGDDYIFHCHPPEQKIPKPKRLQDWYKKMLDKGISDGVVCEYKDIYKQAKDDKLESPMGLPYFEGDYWPNVIEDCIRDVEKEEADRKLQDDLYDDEDDIYTLDDAKARKSITNSAPSNKKAKSLKKSGSSKKKKGSGSGNEVTEKLLSCLEKQKEVFFTIRLISYQSELTVIQTPIEDPDPLVSSDLMDGRDNFLTKAREEHWEFSSLRRAKYSTLCLCHALHTQENKDMNYTCNNCQRSACWHCNVCDDFDLCNACYQNNSHEHKLEKIQTLIEADKNTESSNSRNESIQRCIQSLVHACQCRDANCRKVTCHKMKKVVQHTKLCKKRQHTSCPVCKQLIALCCYHAKHCNQKQCAVPFCSNIRQKLQEQKRLQTRRADMLMRRRMDLLQAGQAGGNSSQQVSQQQPAPLPPQPVQNNSMSKPPSSATSSKGQYMGKMPNTQSYHMNNAQTSNAYPQNAQMNQNQYQQQQAQMRMGQQNPQMLQQRQMNQNSQQQTQQMYAQPQNPQYARQNQQNYMVQNANQGVQQQQQQYVRMQQQGNVPSRPVMVVQGMQQNQNMMRPQGQQDTGSLETLLGNQTVQTNIANNHHPGKAFNDPQIQTIVERLKCAKSEVERSNIFRELKKTPHLCAVFLKFNNSQYKHEP</sequence>
<accession>A0AC34RJW4</accession>
<reference evidence="2" key="1">
    <citation type="submission" date="2022-11" db="UniProtKB">
        <authorList>
            <consortium name="WormBaseParasite"/>
        </authorList>
    </citation>
    <scope>IDENTIFICATION</scope>
</reference>
<evidence type="ECO:0000313" key="1">
    <source>
        <dbReference type="Proteomes" id="UP000887576"/>
    </source>
</evidence>
<organism evidence="1 2">
    <name type="scientific">Panagrolaimus sp. JU765</name>
    <dbReference type="NCBI Taxonomy" id="591449"/>
    <lineage>
        <taxon>Eukaryota</taxon>
        <taxon>Metazoa</taxon>
        <taxon>Ecdysozoa</taxon>
        <taxon>Nematoda</taxon>
        <taxon>Chromadorea</taxon>
        <taxon>Rhabditida</taxon>
        <taxon>Tylenchina</taxon>
        <taxon>Panagrolaimomorpha</taxon>
        <taxon>Panagrolaimoidea</taxon>
        <taxon>Panagrolaimidae</taxon>
        <taxon>Panagrolaimus</taxon>
    </lineage>
</organism>
<dbReference type="Proteomes" id="UP000887576">
    <property type="component" value="Unplaced"/>
</dbReference>